<dbReference type="Proteomes" id="UP000192578">
    <property type="component" value="Unassembled WGS sequence"/>
</dbReference>
<reference evidence="3" key="1">
    <citation type="submission" date="2017-01" db="EMBL/GenBank/DDBJ databases">
        <title>Comparative genomics of anhydrobiosis in the tardigrade Hypsibius dujardini.</title>
        <authorList>
            <person name="Yoshida Y."/>
            <person name="Koutsovoulos G."/>
            <person name="Laetsch D."/>
            <person name="Stevens L."/>
            <person name="Kumar S."/>
            <person name="Horikawa D."/>
            <person name="Ishino K."/>
            <person name="Komine S."/>
            <person name="Tomita M."/>
            <person name="Blaxter M."/>
            <person name="Arakawa K."/>
        </authorList>
    </citation>
    <scope>NUCLEOTIDE SEQUENCE [LARGE SCALE GENOMIC DNA]</scope>
    <source>
        <strain evidence="3">Z151</strain>
    </source>
</reference>
<name>A0A1W0XBQ0_HYPEX</name>
<evidence type="ECO:0000313" key="3">
    <source>
        <dbReference type="Proteomes" id="UP000192578"/>
    </source>
</evidence>
<dbReference type="EMBL" id="MTYJ01000004">
    <property type="protein sequence ID" value="OQV24933.1"/>
    <property type="molecule type" value="Genomic_DNA"/>
</dbReference>
<dbReference type="AlphaFoldDB" id="A0A1W0XBQ0"/>
<keyword evidence="1" id="KW-0812">Transmembrane</keyword>
<keyword evidence="3" id="KW-1185">Reference proteome</keyword>
<sequence length="78" mass="8501">MRYGVFLSVWVYSMPMVLVVVVLVIVARDTWHGTQQSAGRLGRGLRMGTSGGVIPLVMRSPCAGQRSCGNVMIAIFLF</sequence>
<proteinExistence type="predicted"/>
<accession>A0A1W0XBQ0</accession>
<evidence type="ECO:0000313" key="2">
    <source>
        <dbReference type="EMBL" id="OQV24933.1"/>
    </source>
</evidence>
<organism evidence="2 3">
    <name type="scientific">Hypsibius exemplaris</name>
    <name type="common">Freshwater tardigrade</name>
    <dbReference type="NCBI Taxonomy" id="2072580"/>
    <lineage>
        <taxon>Eukaryota</taxon>
        <taxon>Metazoa</taxon>
        <taxon>Ecdysozoa</taxon>
        <taxon>Tardigrada</taxon>
        <taxon>Eutardigrada</taxon>
        <taxon>Parachela</taxon>
        <taxon>Hypsibioidea</taxon>
        <taxon>Hypsibiidae</taxon>
        <taxon>Hypsibius</taxon>
    </lineage>
</organism>
<feature type="transmembrane region" description="Helical" evidence="1">
    <location>
        <begin position="6"/>
        <end position="27"/>
    </location>
</feature>
<gene>
    <name evidence="2" type="ORF">BV898_01145</name>
</gene>
<comment type="caution">
    <text evidence="2">The sequence shown here is derived from an EMBL/GenBank/DDBJ whole genome shotgun (WGS) entry which is preliminary data.</text>
</comment>
<keyword evidence="1" id="KW-1133">Transmembrane helix</keyword>
<keyword evidence="1" id="KW-0472">Membrane</keyword>
<protein>
    <submittedName>
        <fullName evidence="2">Uncharacterized protein</fullName>
    </submittedName>
</protein>
<evidence type="ECO:0000256" key="1">
    <source>
        <dbReference type="SAM" id="Phobius"/>
    </source>
</evidence>